<name>A0A4P9WLM4_9FUNG</name>
<protein>
    <submittedName>
        <fullName evidence="1">Uncharacterized protein</fullName>
    </submittedName>
</protein>
<gene>
    <name evidence="1" type="ORF">BDK51DRAFT_39914</name>
</gene>
<organism evidence="1 2">
    <name type="scientific">Blyttiomyces helicus</name>
    <dbReference type="NCBI Taxonomy" id="388810"/>
    <lineage>
        <taxon>Eukaryota</taxon>
        <taxon>Fungi</taxon>
        <taxon>Fungi incertae sedis</taxon>
        <taxon>Chytridiomycota</taxon>
        <taxon>Chytridiomycota incertae sedis</taxon>
        <taxon>Chytridiomycetes</taxon>
        <taxon>Chytridiomycetes incertae sedis</taxon>
        <taxon>Blyttiomyces</taxon>
    </lineage>
</organism>
<dbReference type="Proteomes" id="UP000269721">
    <property type="component" value="Unassembled WGS sequence"/>
</dbReference>
<proteinExistence type="predicted"/>
<evidence type="ECO:0000313" key="1">
    <source>
        <dbReference type="EMBL" id="RKO92528.1"/>
    </source>
</evidence>
<dbReference type="EMBL" id="KZ994600">
    <property type="protein sequence ID" value="RKO92528.1"/>
    <property type="molecule type" value="Genomic_DNA"/>
</dbReference>
<sequence length="112" mass="13068">MALYGAASGFATAASLLLDPALLKSLDYALYRCYLDHCRIKRHLHLRGDYFTEVRRTYTEEQFPWQFHMNWELFLRNMEALKHRRRDLGHLWYCSTGAALVRLDGASVGLCL</sequence>
<reference evidence="2" key="1">
    <citation type="journal article" date="2018" name="Nat. Microbiol.">
        <title>Leveraging single-cell genomics to expand the fungal tree of life.</title>
        <authorList>
            <person name="Ahrendt S.R."/>
            <person name="Quandt C.A."/>
            <person name="Ciobanu D."/>
            <person name="Clum A."/>
            <person name="Salamov A."/>
            <person name="Andreopoulos B."/>
            <person name="Cheng J.F."/>
            <person name="Woyke T."/>
            <person name="Pelin A."/>
            <person name="Henrissat B."/>
            <person name="Reynolds N.K."/>
            <person name="Benny G.L."/>
            <person name="Smith M.E."/>
            <person name="James T.Y."/>
            <person name="Grigoriev I.V."/>
        </authorList>
    </citation>
    <scope>NUCLEOTIDE SEQUENCE [LARGE SCALE GENOMIC DNA]</scope>
</reference>
<dbReference type="AlphaFoldDB" id="A0A4P9WLM4"/>
<keyword evidence="2" id="KW-1185">Reference proteome</keyword>
<accession>A0A4P9WLM4</accession>
<evidence type="ECO:0000313" key="2">
    <source>
        <dbReference type="Proteomes" id="UP000269721"/>
    </source>
</evidence>